<evidence type="ECO:0000256" key="1">
    <source>
        <dbReference type="SAM" id="MobiDB-lite"/>
    </source>
</evidence>
<evidence type="ECO:0000313" key="2">
    <source>
        <dbReference type="EMBL" id="PWI73579.1"/>
    </source>
</evidence>
<comment type="caution">
    <text evidence="2">The sequence shown here is derived from an EMBL/GenBank/DDBJ whole genome shotgun (WGS) entry which is preliminary data.</text>
</comment>
<evidence type="ECO:0000313" key="3">
    <source>
        <dbReference type="Proteomes" id="UP000245956"/>
    </source>
</evidence>
<feature type="region of interest" description="Disordered" evidence="1">
    <location>
        <begin position="134"/>
        <end position="157"/>
    </location>
</feature>
<gene>
    <name evidence="2" type="ORF">PCL_08855</name>
</gene>
<sequence length="356" mass="38852">MVVCMDVLYLARTDVLYSFPTHRSLPADGGSPSRLRRRLRLRLRLHDRGVQQPPIFRDARQWTQYGAVTVSTRPVATALHWQSGRVEHGASRTRRKSCYCTPRARTQCRIRIARAITPSLLSVLDETAVHAASNDDTRAASQPMERRNVSQPKSTARPFPAVATLSSVGPVQGLAEPSNVVPSPGAIFSRVAPRDKHQVNGTPAGQAPQPINPCKDKWTTPVGFPFPTPAKRPALSVPKDMDGRHGAEAHLPPVRACTTCTPGGASWVLPVCQPGSPGLAVRFVAPEGEQAPSRSVPSVQTRALFRRFTRLQTEFPTLNDPEGTRHLLLLLSRILPCHWRARGGVASWSTHSAGTS</sequence>
<dbReference type="EMBL" id="LCWV01000004">
    <property type="protein sequence ID" value="PWI73579.1"/>
    <property type="molecule type" value="Genomic_DNA"/>
</dbReference>
<reference evidence="2 3" key="1">
    <citation type="journal article" date="2016" name="Front. Microbiol.">
        <title>Genome and transcriptome sequences reveal the specific parasitism of the nematophagous Purpureocillium lilacinum 36-1.</title>
        <authorList>
            <person name="Xie J."/>
            <person name="Li S."/>
            <person name="Mo C."/>
            <person name="Xiao X."/>
            <person name="Peng D."/>
            <person name="Wang G."/>
            <person name="Xiao Y."/>
        </authorList>
    </citation>
    <scope>NUCLEOTIDE SEQUENCE [LARGE SCALE GENOMIC DNA]</scope>
    <source>
        <strain evidence="2 3">36-1</strain>
    </source>
</reference>
<feature type="compositionally biased region" description="Basic and acidic residues" evidence="1">
    <location>
        <begin position="134"/>
        <end position="148"/>
    </location>
</feature>
<organism evidence="2 3">
    <name type="scientific">Purpureocillium lilacinum</name>
    <name type="common">Paecilomyces lilacinus</name>
    <dbReference type="NCBI Taxonomy" id="33203"/>
    <lineage>
        <taxon>Eukaryota</taxon>
        <taxon>Fungi</taxon>
        <taxon>Dikarya</taxon>
        <taxon>Ascomycota</taxon>
        <taxon>Pezizomycotina</taxon>
        <taxon>Sordariomycetes</taxon>
        <taxon>Hypocreomycetidae</taxon>
        <taxon>Hypocreales</taxon>
        <taxon>Ophiocordycipitaceae</taxon>
        <taxon>Purpureocillium</taxon>
    </lineage>
</organism>
<dbReference type="AlphaFoldDB" id="A0A2U3EGE1"/>
<accession>A0A2U3EGE1</accession>
<name>A0A2U3EGE1_PURLI</name>
<proteinExistence type="predicted"/>
<dbReference type="Proteomes" id="UP000245956">
    <property type="component" value="Unassembled WGS sequence"/>
</dbReference>
<protein>
    <submittedName>
        <fullName evidence="2">Uncharacterized protein</fullName>
    </submittedName>
</protein>